<comment type="caution">
    <text evidence="1">The sequence shown here is derived from an EMBL/GenBank/DDBJ whole genome shotgun (WGS) entry which is preliminary data.</text>
</comment>
<dbReference type="Proteomes" id="UP000467840">
    <property type="component" value="Chromosome 10"/>
</dbReference>
<dbReference type="Pfam" id="PF14223">
    <property type="entry name" value="Retrotran_gag_2"/>
    <property type="match status" value="1"/>
</dbReference>
<gene>
    <name evidence="1" type="ORF">GH714_021709</name>
</gene>
<reference evidence="1 2" key="1">
    <citation type="journal article" date="2020" name="Mol. Plant">
        <title>The Chromosome-Based Rubber Tree Genome Provides New Insights into Spurge Genome Evolution and Rubber Biosynthesis.</title>
        <authorList>
            <person name="Liu J."/>
            <person name="Shi C."/>
            <person name="Shi C.C."/>
            <person name="Li W."/>
            <person name="Zhang Q.J."/>
            <person name="Zhang Y."/>
            <person name="Li K."/>
            <person name="Lu H.F."/>
            <person name="Shi C."/>
            <person name="Zhu S.T."/>
            <person name="Xiao Z.Y."/>
            <person name="Nan H."/>
            <person name="Yue Y."/>
            <person name="Zhu X.G."/>
            <person name="Wu Y."/>
            <person name="Hong X.N."/>
            <person name="Fan G.Y."/>
            <person name="Tong Y."/>
            <person name="Zhang D."/>
            <person name="Mao C.L."/>
            <person name="Liu Y.L."/>
            <person name="Hao S.J."/>
            <person name="Liu W.Q."/>
            <person name="Lv M.Q."/>
            <person name="Zhang H.B."/>
            <person name="Liu Y."/>
            <person name="Hu-Tang G.R."/>
            <person name="Wang J.P."/>
            <person name="Wang J.H."/>
            <person name="Sun Y.H."/>
            <person name="Ni S.B."/>
            <person name="Chen W.B."/>
            <person name="Zhang X.C."/>
            <person name="Jiao Y.N."/>
            <person name="Eichler E.E."/>
            <person name="Li G.H."/>
            <person name="Liu X."/>
            <person name="Gao L.Z."/>
        </authorList>
    </citation>
    <scope>NUCLEOTIDE SEQUENCE [LARGE SCALE GENOMIC DNA]</scope>
    <source>
        <strain evidence="2">cv. GT1</strain>
        <tissue evidence="1">Leaf</tissue>
    </source>
</reference>
<proteinExistence type="predicted"/>
<name>A0A6A6N624_HEVBR</name>
<sequence length="224" mass="25493">MACETAKQAWDLLKAEFQGSEQTKQMSILNLRREFEVLKMKESESLKDYIDKLMNVVNKIRLLGVNLGFYRSTIAAGTELEKPESVPTGLKSESIRKLAGRDVLCQLSLCGLVYGFWKRWITMWLNIIQLLFRDATSNTKGEVDEYNGSFTQLDDHGYFQADGSHMKHIKAGDRKCDDDLTIKKTTNPMTLINLMKNLSLHGYNPKSNYVKKPIENSIPVVPVP</sequence>
<keyword evidence="2" id="KW-1185">Reference proteome</keyword>
<dbReference type="AlphaFoldDB" id="A0A6A6N624"/>
<evidence type="ECO:0000313" key="2">
    <source>
        <dbReference type="Proteomes" id="UP000467840"/>
    </source>
</evidence>
<accession>A0A6A6N624</accession>
<protein>
    <submittedName>
        <fullName evidence="1">Uncharacterized protein</fullName>
    </submittedName>
</protein>
<dbReference type="EMBL" id="JAAGAX010000003">
    <property type="protein sequence ID" value="KAF2319988.1"/>
    <property type="molecule type" value="Genomic_DNA"/>
</dbReference>
<organism evidence="1 2">
    <name type="scientific">Hevea brasiliensis</name>
    <name type="common">Para rubber tree</name>
    <name type="synonym">Siphonia brasiliensis</name>
    <dbReference type="NCBI Taxonomy" id="3981"/>
    <lineage>
        <taxon>Eukaryota</taxon>
        <taxon>Viridiplantae</taxon>
        <taxon>Streptophyta</taxon>
        <taxon>Embryophyta</taxon>
        <taxon>Tracheophyta</taxon>
        <taxon>Spermatophyta</taxon>
        <taxon>Magnoliopsida</taxon>
        <taxon>eudicotyledons</taxon>
        <taxon>Gunneridae</taxon>
        <taxon>Pentapetalae</taxon>
        <taxon>rosids</taxon>
        <taxon>fabids</taxon>
        <taxon>Malpighiales</taxon>
        <taxon>Euphorbiaceae</taxon>
        <taxon>Crotonoideae</taxon>
        <taxon>Micrandreae</taxon>
        <taxon>Hevea</taxon>
    </lineage>
</organism>
<evidence type="ECO:0000313" key="1">
    <source>
        <dbReference type="EMBL" id="KAF2319988.1"/>
    </source>
</evidence>
<dbReference type="PANTHER" id="PTHR35317:SF31">
    <property type="entry name" value="DUF4219 DOMAIN-CONTAINING PROTEIN"/>
    <property type="match status" value="1"/>
</dbReference>
<dbReference type="PANTHER" id="PTHR35317">
    <property type="entry name" value="OS04G0629600 PROTEIN"/>
    <property type="match status" value="1"/>
</dbReference>